<evidence type="ECO:0000313" key="2">
    <source>
        <dbReference type="Proteomes" id="UP000249458"/>
    </source>
</evidence>
<evidence type="ECO:0000313" key="1">
    <source>
        <dbReference type="EMBL" id="RAP37143.1"/>
    </source>
</evidence>
<accession>A0A364LKQ3</accession>
<dbReference type="Proteomes" id="UP000249458">
    <property type="component" value="Unassembled WGS sequence"/>
</dbReference>
<gene>
    <name evidence="1" type="ORF">B1207_06910</name>
</gene>
<evidence type="ECO:0008006" key="3">
    <source>
        <dbReference type="Google" id="ProtNLM"/>
    </source>
</evidence>
<name>A0A364LKQ3_9GAMM</name>
<dbReference type="EMBL" id="MVJN01000004">
    <property type="protein sequence ID" value="RAP37143.1"/>
    <property type="molecule type" value="Genomic_DNA"/>
</dbReference>
<protein>
    <recommendedName>
        <fullName evidence="3">ATP-binding protein</fullName>
    </recommendedName>
</protein>
<sequence>MIRSINGSQQEGFEELVCQLAYKEKVNDGHFIRLGKPDAGVECYWVLNNGDEWGWQAKFFLSSLSTTQWSQIDKSIKRALETRPNLKKYIVAIPIDPPDARIKGKISMLDKWINKKKEWTALARRKGMEVEFEAWWSSDLIEKISPHEGLVYYWFNIEEFTSKWCLDVTKQAILDLGTRYTPENNIILEIKDLFSGLYRDEFFLNQTKGIFDRVFTALNDLSTKKYLGEQKERIQELSERLYNTYVSTEFTGTKSIQWHLLYSILNQLNETISNLAKSIINDKRVYHELTKLVQYLSDLIDYTQSPLATLSNEPFLLINGDAGAGKSHLLADVILERNARSPNNFLLLGQHFVTDDNPWHQILKKLNITCKVDEFLGSLNAKGEAQQERLIVYIDAINEGRGVNFWPGNVNSFVALIQKYEWLGLVLSIRTTYMDAIFPNGISKLPFTLYTHIGFANCVDTAAQQFFHYYGLVAPNIPLLHPEFQNPLLLKLLCEAISKSEGCSSLIGFKGMSTIVYTYLDSVNLAISSKLNIPKEIKIVKKSLQKIIEEMAEKGVSELVFLDAFVLLNKLMQNELHYPVKDLLTQLISEGVLIKNIYNGKLNEERISFSFERVKDFILGDYLLEKSIKDDGFHPCEMLLACFKDKISCIRNQGLLEILAILMPEKFDKEIYELLEDFSHTSVVQESFIQSLKWRELPCLSTKNSDYINNIWRSKHSINFFLKTIISLCAQPTNCLNSLYLHEIMIKQSLAIRDSWWTIFLCNEFYEGSSIWLLVQWGLNVNDENNFLQESIKLASICLAWFLSSTNNFLRDKATKALINLLKDRISTLIEILKLFEKVNDPYIYERLFAVALGCSMYAKEKYKLINLSNYIYGIIFDVENEIYPHILLRDYARSIIEYTLQIGFDLSIDVNKIRPPYKSRMPEYFPATEEIDKKYKLASSEDYYRAQNQIISSMATEYGRGIAQYGDFGRYTFQPAISAWNVNIDNMSNLAVDLIFTKYGYDAKLHGHFDQNIDSGSVRHSGLERIGKKYQWMVFHELLARISDNCQMKAHWNGTVKQYEGPWEPFVRDIDPSIIKIGTCATSDTERAGAINYSDWGLTDDAWIEMEEDIPDFHSLINYSDQNRKSWMVLERMDTWMEPKILGEKEFVKRKQLYLQIRSYLIPRSCREDFYSWGCKKNFFGRWMPEGDQLYSVFYNEYYWSPAYKYHKEIQGQADVDITDPDTKEFICLGIPTVETYILESGRDRSINETITCLRPCLELAEGVELKRGDTLGYQYEMNGNLIVFDPSIIHNCDPILLMSKEKLLEYLDKNDLSIVWTVIGEKLILDNYKRLVISETGYLDDQGALVSCRTFFKR</sequence>
<proteinExistence type="predicted"/>
<organism evidence="1 2">
    <name type="scientific">Legionella quinlivanii</name>
    <dbReference type="NCBI Taxonomy" id="45073"/>
    <lineage>
        <taxon>Bacteria</taxon>
        <taxon>Pseudomonadati</taxon>
        <taxon>Pseudomonadota</taxon>
        <taxon>Gammaproteobacteria</taxon>
        <taxon>Legionellales</taxon>
        <taxon>Legionellaceae</taxon>
        <taxon>Legionella</taxon>
    </lineage>
</organism>
<comment type="caution">
    <text evidence="1">The sequence shown here is derived from an EMBL/GenBank/DDBJ whole genome shotgun (WGS) entry which is preliminary data.</text>
</comment>
<reference evidence="1 2" key="1">
    <citation type="submission" date="2017-02" db="EMBL/GenBank/DDBJ databases">
        <title>Legionella quilivanii strain from human: case report and whole genome sequencing analysis.</title>
        <authorList>
            <person name="Lalancette C."/>
            <person name="Leduc J.-M."/>
            <person name="Levesque S."/>
            <person name="Fournier E."/>
            <person name="Saoud J."/>
            <person name="Faucher S.P."/>
            <person name="Bernard K."/>
            <person name="Martineau C."/>
            <person name="Longtin J."/>
        </authorList>
    </citation>
    <scope>NUCLEOTIDE SEQUENCE [LARGE SCALE GENOMIC DNA]</scope>
    <source>
        <strain evidence="1 2">ID143958</strain>
    </source>
</reference>